<dbReference type="Pfam" id="PF13181">
    <property type="entry name" value="TPR_8"/>
    <property type="match status" value="2"/>
</dbReference>
<dbReference type="PRINTS" id="PR00381">
    <property type="entry name" value="KINESINLIGHT"/>
</dbReference>
<feature type="repeat" description="TPR" evidence="3">
    <location>
        <begin position="591"/>
        <end position="624"/>
    </location>
</feature>
<comment type="subunit">
    <text evidence="4">Oligomeric complex composed of two heavy chains and two light chains.</text>
</comment>
<dbReference type="Proteomes" id="UP000663845">
    <property type="component" value="Unassembled WGS sequence"/>
</dbReference>
<comment type="function">
    <text evidence="4">Kinesin is a microtubule-associated force-producing protein that play a role in organelle transport.</text>
</comment>
<sequence>MSELKKQIADYIDHKNSISAAHPSEHTHIIQNFRVIWLDSNIDTINNSDSINTLLKLRQVVNTVKIFTDVNKCLDSINDIDDEKIFMILSGRLGQTIISHIHNIFSLHSIYIFCSNKTQHEQWTQQWCKIKGVFTDITPICEVLKQAAHECAHNSVSLGFISLNDTIIDRSLDHLDKSYMYTQILKEILLTIPFKSEHMKEFFTYCRKKLLLNNDIELKNVDKIEHEYHDRKPIWWYTYQCFLYSTLNKALRTMEVDLIIKLGFFIQDLHKHIVQLHAEQYGGQNNSDIFTVYRGQSLSETDFNQLISTQGGLLSFNNFLSTSKNRNVSLAFARRTINNSNKIGVLFIMKIDPMIRSTPFANIINTSAFKKEDEILFSMHSVFRIGEAKQIDGPDSRLWKVKLTLTCDTDPQLHRLTQHIRTETFSSSIGWHRLGQLLIKLGQFDKAQQVFEIILNQSNDQGEKANIYHMLGIIKNNQGKYFEAIEVYEKSNEINHEIQWQTCSCLASFYNNIGLVFDNMGEYSAALSSHEKAVEIYCNSFPSNHLDVAYSHNNIGRIHNKMGEYSKALSSHEKALEIKKKNLPPDHPSLASSFNNIGLVYSNIGEYHKALSSHEKALEIKLKTLPSDHPSLASSYNNIGLVYDKLGEYSAALLSHEKALEIKQKTLRSKHPHLATTCSNIGGVYFKMYEYSKALLYYEMAHEIYYNSLPSYHPGLATSYNNIGWVYRSMGEYPKALSYFESALEIRKHSLPANHPDIHDVQNSTDIVYDFIIQSLANEVINR</sequence>
<evidence type="ECO:0000256" key="4">
    <source>
        <dbReference type="RuleBase" id="RU367020"/>
    </source>
</evidence>
<feature type="repeat" description="TPR" evidence="3">
    <location>
        <begin position="428"/>
        <end position="461"/>
    </location>
</feature>
<dbReference type="Proteomes" id="UP000663844">
    <property type="component" value="Unassembled WGS sequence"/>
</dbReference>
<dbReference type="Pfam" id="PF13424">
    <property type="entry name" value="TPR_12"/>
    <property type="match status" value="3"/>
</dbReference>
<evidence type="ECO:0000256" key="3">
    <source>
        <dbReference type="PROSITE-ProRule" id="PRU00339"/>
    </source>
</evidence>
<dbReference type="PROSITE" id="PS50293">
    <property type="entry name" value="TPR_REGION"/>
    <property type="match status" value="3"/>
</dbReference>
<dbReference type="PANTHER" id="PTHR45641">
    <property type="entry name" value="TETRATRICOPEPTIDE REPEAT PROTEIN (AFU_ORTHOLOGUE AFUA_6G03870)"/>
    <property type="match status" value="1"/>
</dbReference>
<dbReference type="InterPro" id="IPR019734">
    <property type="entry name" value="TPR_rpt"/>
</dbReference>
<reference evidence="5" key="1">
    <citation type="submission" date="2021-02" db="EMBL/GenBank/DDBJ databases">
        <authorList>
            <person name="Nowell W R."/>
        </authorList>
    </citation>
    <scope>NUCLEOTIDE SEQUENCE</scope>
</reference>
<dbReference type="SUPFAM" id="SSF48452">
    <property type="entry name" value="TPR-like"/>
    <property type="match status" value="2"/>
</dbReference>
<feature type="repeat" description="TPR" evidence="3">
    <location>
        <begin position="717"/>
        <end position="750"/>
    </location>
</feature>
<dbReference type="InterPro" id="IPR011990">
    <property type="entry name" value="TPR-like_helical_dom_sf"/>
</dbReference>
<feature type="repeat" description="TPR" evidence="3">
    <location>
        <begin position="507"/>
        <end position="540"/>
    </location>
</feature>
<dbReference type="SUPFAM" id="SSF56399">
    <property type="entry name" value="ADP-ribosylation"/>
    <property type="match status" value="1"/>
</dbReference>
<keyword evidence="4" id="KW-0505">Motor protein</keyword>
<dbReference type="EMBL" id="CAJOAZ010001546">
    <property type="protein sequence ID" value="CAF3827541.1"/>
    <property type="molecule type" value="Genomic_DNA"/>
</dbReference>
<dbReference type="PANTHER" id="PTHR45641:SF1">
    <property type="entry name" value="AAA+ ATPASE DOMAIN-CONTAINING PROTEIN"/>
    <property type="match status" value="1"/>
</dbReference>
<feature type="repeat" description="TPR" evidence="3">
    <location>
        <begin position="465"/>
        <end position="498"/>
    </location>
</feature>
<dbReference type="Gene3D" id="1.25.40.10">
    <property type="entry name" value="Tetratricopeptide repeat domain"/>
    <property type="match status" value="2"/>
</dbReference>
<evidence type="ECO:0000256" key="1">
    <source>
        <dbReference type="ARBA" id="ARBA00022737"/>
    </source>
</evidence>
<dbReference type="GO" id="GO:0005874">
    <property type="term" value="C:microtubule"/>
    <property type="evidence" value="ECO:0007669"/>
    <property type="project" value="UniProtKB-UniRule"/>
</dbReference>
<evidence type="ECO:0000313" key="6">
    <source>
        <dbReference type="EMBL" id="CAF3827541.1"/>
    </source>
</evidence>
<evidence type="ECO:0000313" key="5">
    <source>
        <dbReference type="EMBL" id="CAF1294015.1"/>
    </source>
</evidence>
<dbReference type="PROSITE" id="PS51996">
    <property type="entry name" value="TR_MART"/>
    <property type="match status" value="1"/>
</dbReference>
<comment type="similarity">
    <text evidence="4">Belongs to the kinesin light chain family.</text>
</comment>
<dbReference type="GO" id="GO:0005871">
    <property type="term" value="C:kinesin complex"/>
    <property type="evidence" value="ECO:0007669"/>
    <property type="project" value="UniProtKB-UniRule"/>
</dbReference>
<protein>
    <recommendedName>
        <fullName evidence="4">Kinesin light chain</fullName>
    </recommendedName>
</protein>
<accession>A0A815CZR3</accession>
<dbReference type="Gene3D" id="3.90.176.10">
    <property type="entry name" value="Toxin ADP-ribosyltransferase, Chain A, domain 1"/>
    <property type="match status" value="1"/>
</dbReference>
<keyword evidence="4" id="KW-0963">Cytoplasm</keyword>
<organism evidence="5 7">
    <name type="scientific">Adineta steineri</name>
    <dbReference type="NCBI Taxonomy" id="433720"/>
    <lineage>
        <taxon>Eukaryota</taxon>
        <taxon>Metazoa</taxon>
        <taxon>Spiralia</taxon>
        <taxon>Gnathifera</taxon>
        <taxon>Rotifera</taxon>
        <taxon>Eurotatoria</taxon>
        <taxon>Bdelloidea</taxon>
        <taxon>Adinetida</taxon>
        <taxon>Adinetidae</taxon>
        <taxon>Adineta</taxon>
    </lineage>
</organism>
<keyword evidence="4" id="KW-0493">Microtubule</keyword>
<dbReference type="AlphaFoldDB" id="A0A815CZR3"/>
<dbReference type="SMART" id="SM00028">
    <property type="entry name" value="TPR"/>
    <property type="match status" value="8"/>
</dbReference>
<keyword evidence="2 3" id="KW-0802">TPR repeat</keyword>
<evidence type="ECO:0000256" key="2">
    <source>
        <dbReference type="ARBA" id="ARBA00022803"/>
    </source>
</evidence>
<proteinExistence type="inferred from homology"/>
<dbReference type="PROSITE" id="PS50005">
    <property type="entry name" value="TPR"/>
    <property type="match status" value="7"/>
</dbReference>
<comment type="subcellular location">
    <subcellularLocation>
        <location evidence="4">Cytoplasm</location>
        <location evidence="4">Cytoskeleton</location>
    </subcellularLocation>
</comment>
<feature type="repeat" description="TPR" evidence="3">
    <location>
        <begin position="633"/>
        <end position="666"/>
    </location>
</feature>
<name>A0A815CZR3_9BILA</name>
<dbReference type="EMBL" id="CAJNOG010000554">
    <property type="protein sequence ID" value="CAF1294015.1"/>
    <property type="molecule type" value="Genomic_DNA"/>
</dbReference>
<evidence type="ECO:0000313" key="7">
    <source>
        <dbReference type="Proteomes" id="UP000663845"/>
    </source>
</evidence>
<gene>
    <name evidence="5" type="ORF">JYZ213_LOCUS31935</name>
    <name evidence="6" type="ORF">OXD698_LOCUS19845</name>
</gene>
<comment type="caution">
    <text evidence="5">The sequence shown here is derived from an EMBL/GenBank/DDBJ whole genome shotgun (WGS) entry which is preliminary data.</text>
</comment>
<keyword evidence="1" id="KW-0677">Repeat</keyword>
<keyword evidence="4" id="KW-0206">Cytoskeleton</keyword>
<feature type="repeat" description="TPR" evidence="3">
    <location>
        <begin position="549"/>
        <end position="582"/>
    </location>
</feature>